<evidence type="ECO:0000313" key="2">
    <source>
        <dbReference type="Proteomes" id="UP000796761"/>
    </source>
</evidence>
<dbReference type="Proteomes" id="UP000796761">
    <property type="component" value="Unassembled WGS sequence"/>
</dbReference>
<dbReference type="AlphaFoldDB" id="A0A8K1D6P3"/>
<feature type="non-terminal residue" evidence="1">
    <location>
        <position position="141"/>
    </location>
</feature>
<evidence type="ECO:0008006" key="3">
    <source>
        <dbReference type="Google" id="ProtNLM"/>
    </source>
</evidence>
<reference evidence="1" key="1">
    <citation type="submission" date="2019-04" db="EMBL/GenBank/DDBJ databases">
        <title>Genome assembly of Zosterops borbonicus 15179.</title>
        <authorList>
            <person name="Leroy T."/>
            <person name="Anselmetti Y."/>
            <person name="Tilak M.-K."/>
            <person name="Nabholz B."/>
        </authorList>
    </citation>
    <scope>NUCLEOTIDE SEQUENCE</scope>
    <source>
        <strain evidence="1">HGM_15179</strain>
        <tissue evidence="1">Muscle</tissue>
    </source>
</reference>
<dbReference type="GO" id="GO:0031012">
    <property type="term" value="C:extracellular matrix"/>
    <property type="evidence" value="ECO:0007669"/>
    <property type="project" value="TreeGrafter"/>
</dbReference>
<organism evidence="1 2">
    <name type="scientific">Zosterops borbonicus</name>
    <dbReference type="NCBI Taxonomy" id="364589"/>
    <lineage>
        <taxon>Eukaryota</taxon>
        <taxon>Metazoa</taxon>
        <taxon>Chordata</taxon>
        <taxon>Craniata</taxon>
        <taxon>Vertebrata</taxon>
        <taxon>Euteleostomi</taxon>
        <taxon>Archelosauria</taxon>
        <taxon>Archosauria</taxon>
        <taxon>Dinosauria</taxon>
        <taxon>Saurischia</taxon>
        <taxon>Theropoda</taxon>
        <taxon>Coelurosauria</taxon>
        <taxon>Aves</taxon>
        <taxon>Neognathae</taxon>
        <taxon>Neoaves</taxon>
        <taxon>Telluraves</taxon>
        <taxon>Australaves</taxon>
        <taxon>Passeriformes</taxon>
        <taxon>Sylvioidea</taxon>
        <taxon>Zosteropidae</taxon>
        <taxon>Zosterops</taxon>
    </lineage>
</organism>
<gene>
    <name evidence="1" type="ORF">HGM15179_020238</name>
</gene>
<dbReference type="GO" id="GO:0061343">
    <property type="term" value="P:cell adhesion involved in heart morphogenesis"/>
    <property type="evidence" value="ECO:0007669"/>
    <property type="project" value="TreeGrafter"/>
</dbReference>
<sequence>DHEIMVFSIFGDISRNINKTVTFDFRRANFGLFRRLLQRVPWEAALENKGVQERTTVILGWWMVSGSRIVPVIQEEAVREVLSCLDIHKSLRPDGIHPRVMRKLTDELVKLLSIISQQSWLTREVPGDWKLANMAIHKTCP</sequence>
<name>A0A8K1D6P3_9PASS</name>
<protein>
    <recommendedName>
        <fullName evidence="3">RNA-directed DNA polymerase from mobile element jockey</fullName>
    </recommendedName>
</protein>
<keyword evidence="2" id="KW-1185">Reference proteome</keyword>
<evidence type="ECO:0000313" key="1">
    <source>
        <dbReference type="EMBL" id="TRZ06870.1"/>
    </source>
</evidence>
<dbReference type="PANTHER" id="PTHR33395">
    <property type="entry name" value="TRANSCRIPTASE, PUTATIVE-RELATED-RELATED"/>
    <property type="match status" value="1"/>
</dbReference>
<dbReference type="EMBL" id="SWJQ01002117">
    <property type="protein sequence ID" value="TRZ06870.1"/>
    <property type="molecule type" value="Genomic_DNA"/>
</dbReference>
<comment type="caution">
    <text evidence="1">The sequence shown here is derived from an EMBL/GenBank/DDBJ whole genome shotgun (WGS) entry which is preliminary data.</text>
</comment>
<dbReference type="GO" id="GO:0007508">
    <property type="term" value="P:larval heart development"/>
    <property type="evidence" value="ECO:0007669"/>
    <property type="project" value="TreeGrafter"/>
</dbReference>
<proteinExistence type="predicted"/>
<accession>A0A8K1D6P3</accession>
<dbReference type="PANTHER" id="PTHR33395:SF22">
    <property type="entry name" value="REVERSE TRANSCRIPTASE DOMAIN-CONTAINING PROTEIN"/>
    <property type="match status" value="1"/>
</dbReference>
<dbReference type="OrthoDB" id="416454at2759"/>